<dbReference type="SMART" id="SM01204">
    <property type="entry name" value="FIST_C"/>
    <property type="match status" value="1"/>
</dbReference>
<dbReference type="Pfam" id="PF08495">
    <property type="entry name" value="FIST"/>
    <property type="match status" value="1"/>
</dbReference>
<dbReference type="PANTHER" id="PTHR40252">
    <property type="entry name" value="BLR0328 PROTEIN"/>
    <property type="match status" value="1"/>
</dbReference>
<keyword evidence="4" id="KW-1185">Reference proteome</keyword>
<dbReference type="eggNOG" id="COG3287">
    <property type="taxonomic scope" value="Bacteria"/>
</dbReference>
<name>W4HKT2_9RHOB</name>
<evidence type="ECO:0008006" key="5">
    <source>
        <dbReference type="Google" id="ProtNLM"/>
    </source>
</evidence>
<organism evidence="3 4">
    <name type="scientific">Roseivivax marinus</name>
    <dbReference type="NCBI Taxonomy" id="1379903"/>
    <lineage>
        <taxon>Bacteria</taxon>
        <taxon>Pseudomonadati</taxon>
        <taxon>Pseudomonadota</taxon>
        <taxon>Alphaproteobacteria</taxon>
        <taxon>Rhodobacterales</taxon>
        <taxon>Roseobacteraceae</taxon>
        <taxon>Roseivivax</taxon>
    </lineage>
</organism>
<evidence type="ECO:0000313" key="3">
    <source>
        <dbReference type="EMBL" id="ETW12741.1"/>
    </source>
</evidence>
<dbReference type="InterPro" id="IPR019494">
    <property type="entry name" value="FIST_C"/>
</dbReference>
<reference evidence="3 4" key="1">
    <citation type="journal article" date="2014" name="Antonie Van Leeuwenhoek">
        <title>Roseivivax atlanticus sp. nov., isolated from surface seawater of the Atlantic Ocean.</title>
        <authorList>
            <person name="Li G."/>
            <person name="Lai Q."/>
            <person name="Liu X."/>
            <person name="Sun F."/>
            <person name="Shao Z."/>
        </authorList>
    </citation>
    <scope>NUCLEOTIDE SEQUENCE [LARGE SCALE GENOMIC DNA]</scope>
    <source>
        <strain evidence="3 4">22II-s10s</strain>
    </source>
</reference>
<dbReference type="STRING" id="1379903.ATO8_09368"/>
<protein>
    <recommendedName>
        <fullName evidence="5">FIST signal transduction protein</fullName>
    </recommendedName>
</protein>
<dbReference type="Pfam" id="PF10442">
    <property type="entry name" value="FIST_C"/>
    <property type="match status" value="1"/>
</dbReference>
<comment type="caution">
    <text evidence="3">The sequence shown here is derived from an EMBL/GenBank/DDBJ whole genome shotgun (WGS) entry which is preliminary data.</text>
</comment>
<dbReference type="InterPro" id="IPR013702">
    <property type="entry name" value="FIST_domain_N"/>
</dbReference>
<accession>W4HKT2</accession>
<proteinExistence type="predicted"/>
<evidence type="ECO:0000313" key="4">
    <source>
        <dbReference type="Proteomes" id="UP000019063"/>
    </source>
</evidence>
<evidence type="ECO:0000259" key="2">
    <source>
        <dbReference type="SMART" id="SM01204"/>
    </source>
</evidence>
<sequence length="378" mass="40485">MVGVAVSYATDPDRAVAEAVTQIDLAATCFLLVLVPEGLALGPLSAALSSRAQGVPAFGCTTAGQITPSGYDSGALLILAFPRRHFRCASLPFESLSGMSIKAVADEARRHEARFPHTAGWNRLALVFVDGLSKREDVLVSTLQTALDSVPVFGGSAGNGLSFRETHVLSDGVFRSDAALMLLIETDLDVAGIGFDHFLPTDTQMVVTAAIPEDRLVLELNGAPAAQEYARLVGCPVDRLSPRVFAENPMLVRQNHAYHVRAVHGAPGGAALSFLSAIDDGLILTLGRGRDIVETLDAGLDVRGAQGRAPDVVLGFDCVLRRLEIEHKHLSDPVSDVFRRRRVIGFNTYGEQHRGVHVNQTFVGVAFFEAEGRGRELQ</sequence>
<dbReference type="AlphaFoldDB" id="W4HKT2"/>
<feature type="domain" description="FIST" evidence="1">
    <location>
        <begin position="26"/>
        <end position="224"/>
    </location>
</feature>
<dbReference type="PATRIC" id="fig|1317118.6.peg.1937"/>
<dbReference type="SMART" id="SM00897">
    <property type="entry name" value="FIST"/>
    <property type="match status" value="1"/>
</dbReference>
<gene>
    <name evidence="3" type="ORF">ATO8_09368</name>
</gene>
<evidence type="ECO:0000259" key="1">
    <source>
        <dbReference type="SMART" id="SM00897"/>
    </source>
</evidence>
<dbReference type="EMBL" id="AQQW01000005">
    <property type="protein sequence ID" value="ETW12741.1"/>
    <property type="molecule type" value="Genomic_DNA"/>
</dbReference>
<dbReference type="Proteomes" id="UP000019063">
    <property type="component" value="Unassembled WGS sequence"/>
</dbReference>
<dbReference type="PANTHER" id="PTHR40252:SF2">
    <property type="entry name" value="BLR0328 PROTEIN"/>
    <property type="match status" value="1"/>
</dbReference>
<feature type="domain" description="FIST C-domain" evidence="2">
    <location>
        <begin position="225"/>
        <end position="355"/>
    </location>
</feature>